<dbReference type="SUPFAM" id="SSF55785">
    <property type="entry name" value="PYP-like sensor domain (PAS domain)"/>
    <property type="match status" value="1"/>
</dbReference>
<protein>
    <submittedName>
        <fullName evidence="2">Transcriptional regulator</fullName>
    </submittedName>
</protein>
<evidence type="ECO:0000259" key="1">
    <source>
        <dbReference type="PROSITE" id="PS50112"/>
    </source>
</evidence>
<dbReference type="CDD" id="cd00130">
    <property type="entry name" value="PAS"/>
    <property type="match status" value="1"/>
</dbReference>
<dbReference type="InterPro" id="IPR035965">
    <property type="entry name" value="PAS-like_dom_sf"/>
</dbReference>
<proteinExistence type="predicted"/>
<dbReference type="NCBIfam" id="TIGR00229">
    <property type="entry name" value="sensory_box"/>
    <property type="match status" value="1"/>
</dbReference>
<dbReference type="Gene3D" id="3.30.450.20">
    <property type="entry name" value="PAS domain"/>
    <property type="match status" value="1"/>
</dbReference>
<comment type="caution">
    <text evidence="2">The sequence shown here is derived from an EMBL/GenBank/DDBJ whole genome shotgun (WGS) entry which is preliminary data.</text>
</comment>
<dbReference type="Pfam" id="PF08447">
    <property type="entry name" value="PAS_3"/>
    <property type="match status" value="1"/>
</dbReference>
<reference evidence="3" key="1">
    <citation type="journal article" date="2019" name="Int. J. Syst. Evol. Microbiol.">
        <title>The Global Catalogue of Microorganisms (GCM) 10K type strain sequencing project: providing services to taxonomists for standard genome sequencing and annotation.</title>
        <authorList>
            <consortium name="The Broad Institute Genomics Platform"/>
            <consortium name="The Broad Institute Genome Sequencing Center for Infectious Disease"/>
            <person name="Wu L."/>
            <person name="Ma J."/>
        </authorList>
    </citation>
    <scope>NUCLEOTIDE SEQUENCE [LARGE SCALE GENOMIC DNA]</scope>
    <source>
        <strain evidence="3">NBRC 102407</strain>
    </source>
</reference>
<feature type="domain" description="PAS" evidence="1">
    <location>
        <begin position="25"/>
        <end position="60"/>
    </location>
</feature>
<dbReference type="Proteomes" id="UP001157167">
    <property type="component" value="Unassembled WGS sequence"/>
</dbReference>
<evidence type="ECO:0000313" key="3">
    <source>
        <dbReference type="Proteomes" id="UP001157167"/>
    </source>
</evidence>
<accession>A0ABQ6FHW0</accession>
<gene>
    <name evidence="2" type="ORF">GCM10007933_37460</name>
</gene>
<dbReference type="InterPro" id="IPR000014">
    <property type="entry name" value="PAS"/>
</dbReference>
<evidence type="ECO:0000313" key="2">
    <source>
        <dbReference type="EMBL" id="GLT24270.1"/>
    </source>
</evidence>
<sequence length="170" mass="18687">MKPRISPTAVERSLGDDDFIVTKTDAKGRILYANRIFIALSGYTEAELLGSQHNIIRHPDMPRTVFKLLWDHIAAGQEFIGYVKNMAKDGSFYWVLATVTPDRNAERSILGYTSVRRKPRREAVAAAAALYREMAAAEAAAGAARAIEAGTAVLMKALNGRGYEQFVLAL</sequence>
<dbReference type="InterPro" id="IPR013655">
    <property type="entry name" value="PAS_fold_3"/>
</dbReference>
<keyword evidence="3" id="KW-1185">Reference proteome</keyword>
<dbReference type="PROSITE" id="PS50112">
    <property type="entry name" value="PAS"/>
    <property type="match status" value="1"/>
</dbReference>
<dbReference type="EMBL" id="BSPX01000081">
    <property type="protein sequence ID" value="GLT24270.1"/>
    <property type="molecule type" value="Genomic_DNA"/>
</dbReference>
<organism evidence="2 3">
    <name type="scientific">Zoogloea oryzae</name>
    <dbReference type="NCBI Taxonomy" id="310767"/>
    <lineage>
        <taxon>Bacteria</taxon>
        <taxon>Pseudomonadati</taxon>
        <taxon>Pseudomonadota</taxon>
        <taxon>Betaproteobacteria</taxon>
        <taxon>Rhodocyclales</taxon>
        <taxon>Zoogloeaceae</taxon>
        <taxon>Zoogloea</taxon>
    </lineage>
</organism>
<dbReference type="RefSeq" id="WP_284189432.1">
    <property type="nucleotide sequence ID" value="NZ_BSPX01000081.1"/>
</dbReference>
<name>A0ABQ6FHW0_9RHOO</name>